<protein>
    <submittedName>
        <fullName evidence="1">Uncharacterized protein</fullName>
    </submittedName>
</protein>
<name>A7B2R6_MEDG7</name>
<evidence type="ECO:0000313" key="1">
    <source>
        <dbReference type="EMBL" id="EDN77865.1"/>
    </source>
</evidence>
<sequence length="37" mass="4467">MKSIAYLYKNLIKITGLGKEKYSKKLRMERNGRRFCE</sequence>
<dbReference type="EMBL" id="AAYG02000013">
    <property type="protein sequence ID" value="EDN77865.1"/>
    <property type="molecule type" value="Genomic_DNA"/>
</dbReference>
<dbReference type="AlphaFoldDB" id="A7B2R6"/>
<reference evidence="1 2" key="1">
    <citation type="submission" date="2007-04" db="EMBL/GenBank/DDBJ databases">
        <authorList>
            <person name="Fulton L."/>
            <person name="Clifton S."/>
            <person name="Fulton B."/>
            <person name="Xu J."/>
            <person name="Minx P."/>
            <person name="Pepin K.H."/>
            <person name="Johnson M."/>
            <person name="Thiruvilangam P."/>
            <person name="Bhonagiri V."/>
            <person name="Nash W.E."/>
            <person name="Mardis E.R."/>
            <person name="Wilson R.K."/>
        </authorList>
    </citation>
    <scope>NUCLEOTIDE SEQUENCE [LARGE SCALE GENOMIC DNA]</scope>
    <source>
        <strain evidence="1 2">ATCC 29149</strain>
    </source>
</reference>
<comment type="caution">
    <text evidence="1">The sequence shown here is derived from an EMBL/GenBank/DDBJ whole genome shotgun (WGS) entry which is preliminary data.</text>
</comment>
<dbReference type="Proteomes" id="UP000004410">
    <property type="component" value="Unassembled WGS sequence"/>
</dbReference>
<evidence type="ECO:0000313" key="2">
    <source>
        <dbReference type="Proteomes" id="UP000004410"/>
    </source>
</evidence>
<reference evidence="1 2" key="2">
    <citation type="submission" date="2007-06" db="EMBL/GenBank/DDBJ databases">
        <title>Draft genome sequence of Ruminococcus gnavus (ATCC 29149).</title>
        <authorList>
            <person name="Sudarsanam P."/>
            <person name="Ley R."/>
            <person name="Guruge J."/>
            <person name="Turnbaugh P.J."/>
            <person name="Mahowald M."/>
            <person name="Liep D."/>
            <person name="Gordon J."/>
        </authorList>
    </citation>
    <scope>NUCLEOTIDE SEQUENCE [LARGE SCALE GENOMIC DNA]</scope>
    <source>
        <strain evidence="1 2">ATCC 29149</strain>
    </source>
</reference>
<accession>A7B2R6</accession>
<proteinExistence type="predicted"/>
<gene>
    <name evidence="1" type="ORF">RUMGNA_01844</name>
</gene>
<organism evidence="1 2">
    <name type="scientific">Mediterraneibacter gnavus (strain ATCC 29149 / DSM 114966 / JCM 6515 / VPI C7-9)</name>
    <name type="common">Ruminococcus gnavus</name>
    <dbReference type="NCBI Taxonomy" id="411470"/>
    <lineage>
        <taxon>Bacteria</taxon>
        <taxon>Bacillati</taxon>
        <taxon>Bacillota</taxon>
        <taxon>Clostridia</taxon>
        <taxon>Lachnospirales</taxon>
        <taxon>Lachnospiraceae</taxon>
        <taxon>Mediterraneibacter</taxon>
    </lineage>
</organism>
<dbReference type="PaxDb" id="411470-RUMGNA_01844"/>